<dbReference type="InterPro" id="IPR009057">
    <property type="entry name" value="Homeodomain-like_sf"/>
</dbReference>
<dbReference type="InterPro" id="IPR052158">
    <property type="entry name" value="INH-QAR"/>
</dbReference>
<dbReference type="Gene3D" id="1.10.10.60">
    <property type="entry name" value="Homeodomain-like"/>
    <property type="match status" value="2"/>
</dbReference>
<dbReference type="AlphaFoldDB" id="A0A1J4QCP9"/>
<dbReference type="OrthoDB" id="9803764at2"/>
<keyword evidence="2" id="KW-0238">DNA-binding</keyword>
<keyword evidence="3" id="KW-0804">Transcription</keyword>
<dbReference type="CDD" id="cd03136">
    <property type="entry name" value="GATase1_AraC_ArgR_like"/>
    <property type="match status" value="1"/>
</dbReference>
<evidence type="ECO:0000256" key="3">
    <source>
        <dbReference type="ARBA" id="ARBA00023163"/>
    </source>
</evidence>
<dbReference type="PROSITE" id="PS00041">
    <property type="entry name" value="HTH_ARAC_FAMILY_1"/>
    <property type="match status" value="1"/>
</dbReference>
<dbReference type="GO" id="GO:0003700">
    <property type="term" value="F:DNA-binding transcription factor activity"/>
    <property type="evidence" value="ECO:0007669"/>
    <property type="project" value="InterPro"/>
</dbReference>
<comment type="caution">
    <text evidence="5">The sequence shown here is derived from an EMBL/GenBank/DDBJ whole genome shotgun (WGS) entry which is preliminary data.</text>
</comment>
<dbReference type="Pfam" id="PF12833">
    <property type="entry name" value="HTH_18"/>
    <property type="match status" value="1"/>
</dbReference>
<dbReference type="PANTHER" id="PTHR43130:SF3">
    <property type="entry name" value="HTH-TYPE TRANSCRIPTIONAL REGULATOR RV1931C"/>
    <property type="match status" value="1"/>
</dbReference>
<evidence type="ECO:0000313" key="5">
    <source>
        <dbReference type="EMBL" id="OIN09159.1"/>
    </source>
</evidence>
<dbReference type="InterPro" id="IPR002818">
    <property type="entry name" value="DJ-1/PfpI"/>
</dbReference>
<dbReference type="PROSITE" id="PS01124">
    <property type="entry name" value="HTH_ARAC_FAMILY_2"/>
    <property type="match status" value="1"/>
</dbReference>
<dbReference type="SMART" id="SM00342">
    <property type="entry name" value="HTH_ARAC"/>
    <property type="match status" value="1"/>
</dbReference>
<keyword evidence="1" id="KW-0805">Transcription regulation</keyword>
<accession>A0A1J4QCP9</accession>
<evidence type="ECO:0000256" key="2">
    <source>
        <dbReference type="ARBA" id="ARBA00023125"/>
    </source>
</evidence>
<feature type="domain" description="HTH araC/xylS-type" evidence="4">
    <location>
        <begin position="216"/>
        <end position="314"/>
    </location>
</feature>
<dbReference type="SUPFAM" id="SSF52317">
    <property type="entry name" value="Class I glutamine amidotransferase-like"/>
    <property type="match status" value="1"/>
</dbReference>
<name>A0A1J4QCP9_9GAMM</name>
<dbReference type="GO" id="GO:0043565">
    <property type="term" value="F:sequence-specific DNA binding"/>
    <property type="evidence" value="ECO:0007669"/>
    <property type="project" value="InterPro"/>
</dbReference>
<organism evidence="5 6">
    <name type="scientific">Oceanisphaera psychrotolerans</name>
    <dbReference type="NCBI Taxonomy" id="1414654"/>
    <lineage>
        <taxon>Bacteria</taxon>
        <taxon>Pseudomonadati</taxon>
        <taxon>Pseudomonadota</taxon>
        <taxon>Gammaproteobacteria</taxon>
        <taxon>Aeromonadales</taxon>
        <taxon>Aeromonadaceae</taxon>
        <taxon>Oceanisphaera</taxon>
    </lineage>
</organism>
<reference evidence="5 6" key="1">
    <citation type="submission" date="2016-07" db="EMBL/GenBank/DDBJ databases">
        <title>Draft Genome Sequence of Oceanisphaera psychrotolerans, isolated from coastal sediment samples.</title>
        <authorList>
            <person name="Zhuo S."/>
            <person name="Ruan Z."/>
        </authorList>
    </citation>
    <scope>NUCLEOTIDE SEQUENCE [LARGE SCALE GENOMIC DNA]</scope>
    <source>
        <strain evidence="5 6">LAM-WHM-ZC</strain>
    </source>
</reference>
<gene>
    <name evidence="5" type="ORF">BFR47_02475</name>
</gene>
<dbReference type="Pfam" id="PF01965">
    <property type="entry name" value="DJ-1_PfpI"/>
    <property type="match status" value="1"/>
</dbReference>
<proteinExistence type="predicted"/>
<evidence type="ECO:0000256" key="1">
    <source>
        <dbReference type="ARBA" id="ARBA00023015"/>
    </source>
</evidence>
<protein>
    <submittedName>
        <fullName evidence="5">AraC family transcriptional regulator</fullName>
    </submittedName>
</protein>
<dbReference type="InterPro" id="IPR018062">
    <property type="entry name" value="HTH_AraC-typ_CS"/>
</dbReference>
<dbReference type="InterPro" id="IPR018060">
    <property type="entry name" value="HTH_AraC"/>
</dbReference>
<dbReference type="InterPro" id="IPR029062">
    <property type="entry name" value="Class_I_gatase-like"/>
</dbReference>
<dbReference type="FunFam" id="1.10.10.60:FF:000090">
    <property type="entry name" value="Transcriptional regulator ArgR, AraC family"/>
    <property type="match status" value="1"/>
</dbReference>
<dbReference type="EMBL" id="MDKE01000022">
    <property type="protein sequence ID" value="OIN09159.1"/>
    <property type="molecule type" value="Genomic_DNA"/>
</dbReference>
<dbReference type="RefSeq" id="WP_071472827.1">
    <property type="nucleotide sequence ID" value="NZ_MDKE01000022.1"/>
</dbReference>
<evidence type="ECO:0000259" key="4">
    <source>
        <dbReference type="PROSITE" id="PS01124"/>
    </source>
</evidence>
<dbReference type="PANTHER" id="PTHR43130">
    <property type="entry name" value="ARAC-FAMILY TRANSCRIPTIONAL REGULATOR"/>
    <property type="match status" value="1"/>
</dbReference>
<dbReference type="STRING" id="1414654.BFR47_02475"/>
<keyword evidence="6" id="KW-1185">Reference proteome</keyword>
<dbReference type="Proteomes" id="UP000243073">
    <property type="component" value="Unassembled WGS sequence"/>
</dbReference>
<dbReference type="SUPFAM" id="SSF46689">
    <property type="entry name" value="Homeodomain-like"/>
    <property type="match status" value="2"/>
</dbReference>
<evidence type="ECO:0000313" key="6">
    <source>
        <dbReference type="Proteomes" id="UP000243073"/>
    </source>
</evidence>
<dbReference type="Gene3D" id="3.40.50.880">
    <property type="match status" value="1"/>
</dbReference>
<sequence length="350" mass="39294">MSQTQRVGFLLVDNFTMISLASAIEPLRMANQLSGQPLYEWVMLTETGAPVRASDHILVTPDHSIQDCGHLDMMILCGGVGVVNARSRNLRAWLQQLAKRRVKLGAVCTGSYLLADAGVLTGYRCTLHWEYMASFKEAFPQLETSSALYCIDRDRLTSSGGTVPMDMMLHLIEKEHSSALSTAICDMFLCERIREGQEEQRVPLRHTVGTAQPKLAEVVALMEANLEEPITLDELACYVGLSRRQVERLFQRHVKCSPSRYYLNLRLKRARQLLRQTSFSIIDIATACGFVSTPHFSKCYRENFGVPPRDDRCGRTSTRPMIETPVMPDLVMSIQLDMARGEPTFASVTL</sequence>